<proteinExistence type="predicted"/>
<evidence type="ECO:0000256" key="1">
    <source>
        <dbReference type="SAM" id="Phobius"/>
    </source>
</evidence>
<keyword evidence="1" id="KW-0812">Transmembrane</keyword>
<organism evidence="2 3">
    <name type="scientific">Cerrena zonata</name>
    <dbReference type="NCBI Taxonomy" id="2478898"/>
    <lineage>
        <taxon>Eukaryota</taxon>
        <taxon>Fungi</taxon>
        <taxon>Dikarya</taxon>
        <taxon>Basidiomycota</taxon>
        <taxon>Agaricomycotina</taxon>
        <taxon>Agaricomycetes</taxon>
        <taxon>Polyporales</taxon>
        <taxon>Cerrenaceae</taxon>
        <taxon>Cerrena</taxon>
    </lineage>
</organism>
<evidence type="ECO:0000313" key="3">
    <source>
        <dbReference type="Proteomes" id="UP001385951"/>
    </source>
</evidence>
<sequence>MIDRHHFPYSPPRLYLFISLFITHLYFSYGMLETAAEIASRIALYQTTAFAPRKIHSPLTRNYDERRSRVEQLRRSEDSEILELPGTEAHCDTYARNYKLSASAGVCSFTLTLLCDYRPTLFDALPVNGRLYDTVLSRLRFASHRYKGMVVRVLDEVQRKTIVTLFLTSIMASSRFIFMDLVLENRGRLWR</sequence>
<comment type="caution">
    <text evidence="2">The sequence shown here is derived from an EMBL/GenBank/DDBJ whole genome shotgun (WGS) entry which is preliminary data.</text>
</comment>
<dbReference type="EMBL" id="JASBNA010000030">
    <property type="protein sequence ID" value="KAK7683448.1"/>
    <property type="molecule type" value="Genomic_DNA"/>
</dbReference>
<accession>A0AAW0G0L2</accession>
<dbReference type="AlphaFoldDB" id="A0AAW0G0L2"/>
<name>A0AAW0G0L2_9APHY</name>
<gene>
    <name evidence="2" type="ORF">QCA50_013280</name>
</gene>
<keyword evidence="3" id="KW-1185">Reference proteome</keyword>
<feature type="transmembrane region" description="Helical" evidence="1">
    <location>
        <begin position="162"/>
        <end position="183"/>
    </location>
</feature>
<keyword evidence="1" id="KW-0472">Membrane</keyword>
<keyword evidence="1" id="KW-1133">Transmembrane helix</keyword>
<reference evidence="2 3" key="1">
    <citation type="submission" date="2022-09" db="EMBL/GenBank/DDBJ databases">
        <authorList>
            <person name="Palmer J.M."/>
        </authorList>
    </citation>
    <scope>NUCLEOTIDE SEQUENCE [LARGE SCALE GENOMIC DNA]</scope>
    <source>
        <strain evidence="2 3">DSM 7382</strain>
    </source>
</reference>
<dbReference type="Proteomes" id="UP001385951">
    <property type="component" value="Unassembled WGS sequence"/>
</dbReference>
<feature type="transmembrane region" description="Helical" evidence="1">
    <location>
        <begin position="14"/>
        <end position="32"/>
    </location>
</feature>
<evidence type="ECO:0000313" key="2">
    <source>
        <dbReference type="EMBL" id="KAK7683448.1"/>
    </source>
</evidence>
<protein>
    <submittedName>
        <fullName evidence="2">Uncharacterized protein</fullName>
    </submittedName>
</protein>